<dbReference type="InterPro" id="IPR005720">
    <property type="entry name" value="Dihydroorotate_DH_cat"/>
</dbReference>
<comment type="subcellular location">
    <subcellularLocation>
        <location evidence="2">Membrane</location>
    </subcellularLocation>
</comment>
<organism evidence="14 15">
    <name type="scientific">Lingula anatina</name>
    <name type="common">Brachiopod</name>
    <name type="synonym">Lingula unguis</name>
    <dbReference type="NCBI Taxonomy" id="7574"/>
    <lineage>
        <taxon>Eukaryota</taxon>
        <taxon>Metazoa</taxon>
        <taxon>Spiralia</taxon>
        <taxon>Lophotrochozoa</taxon>
        <taxon>Brachiopoda</taxon>
        <taxon>Linguliformea</taxon>
        <taxon>Lingulata</taxon>
        <taxon>Lingulida</taxon>
        <taxon>Linguloidea</taxon>
        <taxon>Lingulidae</taxon>
        <taxon>Lingula</taxon>
    </lineage>
</organism>
<evidence type="ECO:0000256" key="4">
    <source>
        <dbReference type="ARBA" id="ARBA00005359"/>
    </source>
</evidence>
<reference evidence="15" key="1">
    <citation type="submission" date="2025-08" db="UniProtKB">
        <authorList>
            <consortium name="RefSeq"/>
        </authorList>
    </citation>
    <scope>IDENTIFICATION</scope>
    <source>
        <tissue evidence="15">Gonads</tissue>
    </source>
</reference>
<dbReference type="PANTHER" id="PTHR48109">
    <property type="entry name" value="DIHYDROOROTATE DEHYDROGENASE (QUINONE), MITOCHONDRIAL-RELATED"/>
    <property type="match status" value="1"/>
</dbReference>
<dbReference type="PANTHER" id="PTHR48109:SF4">
    <property type="entry name" value="DIHYDROOROTATE DEHYDROGENASE (QUINONE), MITOCHONDRIAL"/>
    <property type="match status" value="1"/>
</dbReference>
<dbReference type="STRING" id="7574.A0A1S3IUT7"/>
<dbReference type="Gene3D" id="3.20.20.70">
    <property type="entry name" value="Aldolase class I"/>
    <property type="match status" value="1"/>
</dbReference>
<evidence type="ECO:0000256" key="10">
    <source>
        <dbReference type="ARBA" id="ARBA00023136"/>
    </source>
</evidence>
<evidence type="ECO:0000259" key="13">
    <source>
        <dbReference type="Pfam" id="PF01180"/>
    </source>
</evidence>
<evidence type="ECO:0000256" key="11">
    <source>
        <dbReference type="ARBA" id="ARBA00048639"/>
    </source>
</evidence>
<dbReference type="GeneID" id="106167143"/>
<proteinExistence type="inferred from homology"/>
<evidence type="ECO:0000256" key="5">
    <source>
        <dbReference type="ARBA" id="ARBA00012791"/>
    </source>
</evidence>
<dbReference type="Pfam" id="PF01180">
    <property type="entry name" value="DHO_dh"/>
    <property type="match status" value="1"/>
</dbReference>
<evidence type="ECO:0000313" key="15">
    <source>
        <dbReference type="RefSeq" id="XP_013401304.1"/>
    </source>
</evidence>
<keyword evidence="8" id="KW-0288">FMN</keyword>
<dbReference type="RefSeq" id="XP_013401304.1">
    <property type="nucleotide sequence ID" value="XM_013545850.1"/>
</dbReference>
<evidence type="ECO:0000256" key="2">
    <source>
        <dbReference type="ARBA" id="ARBA00004370"/>
    </source>
</evidence>
<dbReference type="KEGG" id="lak:106167143"/>
<comment type="cofactor">
    <cofactor evidence="1">
        <name>FMN</name>
        <dbReference type="ChEBI" id="CHEBI:58210"/>
    </cofactor>
</comment>
<keyword evidence="7" id="KW-0285">Flavoprotein</keyword>
<dbReference type="InterPro" id="IPR005719">
    <property type="entry name" value="Dihydroorotate_DH_2"/>
</dbReference>
<dbReference type="GO" id="GO:0005743">
    <property type="term" value="C:mitochondrial inner membrane"/>
    <property type="evidence" value="ECO:0007669"/>
    <property type="project" value="TreeGrafter"/>
</dbReference>
<dbReference type="GO" id="GO:0106430">
    <property type="term" value="F:dihydroorotate dehydrogenase (quinone) activity"/>
    <property type="evidence" value="ECO:0007669"/>
    <property type="project" value="UniProtKB-EC"/>
</dbReference>
<dbReference type="UniPathway" id="UPA00070">
    <property type="reaction ID" value="UER00946"/>
</dbReference>
<dbReference type="InParanoid" id="A0A1S3IUT7"/>
<evidence type="ECO:0000256" key="1">
    <source>
        <dbReference type="ARBA" id="ARBA00001917"/>
    </source>
</evidence>
<dbReference type="GO" id="GO:0006207">
    <property type="term" value="P:'de novo' pyrimidine nucleobase biosynthetic process"/>
    <property type="evidence" value="ECO:0007669"/>
    <property type="project" value="InterPro"/>
</dbReference>
<comment type="pathway">
    <text evidence="3">Pyrimidine metabolism; UMP biosynthesis via de novo pathway; orotate from (S)-dihydroorotate (quinone route): step 1/1.</text>
</comment>
<evidence type="ECO:0000313" key="14">
    <source>
        <dbReference type="Proteomes" id="UP000085678"/>
    </source>
</evidence>
<dbReference type="PROSITE" id="PS00912">
    <property type="entry name" value="DHODEHASE_2"/>
    <property type="match status" value="1"/>
</dbReference>
<dbReference type="CDD" id="cd04738">
    <property type="entry name" value="DHOD_2_like"/>
    <property type="match status" value="1"/>
</dbReference>
<gene>
    <name evidence="15" type="primary">LOC106167143</name>
</gene>
<feature type="region of interest" description="Disordered" evidence="12">
    <location>
        <begin position="56"/>
        <end position="76"/>
    </location>
</feature>
<dbReference type="AlphaFoldDB" id="A0A1S3IUT7"/>
<evidence type="ECO:0000256" key="12">
    <source>
        <dbReference type="SAM" id="MobiDB-lite"/>
    </source>
</evidence>
<evidence type="ECO:0000256" key="3">
    <source>
        <dbReference type="ARBA" id="ARBA00005161"/>
    </source>
</evidence>
<evidence type="ECO:0000256" key="7">
    <source>
        <dbReference type="ARBA" id="ARBA00022630"/>
    </source>
</evidence>
<keyword evidence="10" id="KW-0472">Membrane</keyword>
<sequence length="170" mass="18487">MKVLEARNQLQCKRKPPLLVKIAPDLTEQDKIDIAAVLARPNKSVDGLIISNTTVSRPPSLQSKSKDETGGLSGAPLKELSTQTLRDMYKLTQGRLPIIGVGGVASGEDAYEKIKAGASLVQLYTALSYEGPPIVDRIRRELDELLEKDGYSSVTEAVGFDHRQVPEICS</sequence>
<dbReference type="OrthoDB" id="14784at2759"/>
<evidence type="ECO:0000256" key="6">
    <source>
        <dbReference type="ARBA" id="ARBA00017599"/>
    </source>
</evidence>
<dbReference type="InterPro" id="IPR050074">
    <property type="entry name" value="DHO_dehydrogenase"/>
</dbReference>
<evidence type="ECO:0000256" key="8">
    <source>
        <dbReference type="ARBA" id="ARBA00022643"/>
    </source>
</evidence>
<dbReference type="SUPFAM" id="SSF51395">
    <property type="entry name" value="FMN-linked oxidoreductases"/>
    <property type="match status" value="1"/>
</dbReference>
<evidence type="ECO:0000256" key="9">
    <source>
        <dbReference type="ARBA" id="ARBA00023002"/>
    </source>
</evidence>
<protein>
    <recommendedName>
        <fullName evidence="6">Dihydroorotate dehydrogenase (quinone), mitochondrial</fullName>
        <ecNumber evidence="5">1.3.5.2</ecNumber>
    </recommendedName>
</protein>
<accession>A0A1S3IUT7</accession>
<dbReference type="GO" id="GO:0044205">
    <property type="term" value="P:'de novo' UMP biosynthetic process"/>
    <property type="evidence" value="ECO:0007669"/>
    <property type="project" value="UniProtKB-UniPathway"/>
</dbReference>
<dbReference type="EC" id="1.3.5.2" evidence="5"/>
<dbReference type="Proteomes" id="UP000085678">
    <property type="component" value="Unplaced"/>
</dbReference>
<keyword evidence="14" id="KW-1185">Reference proteome</keyword>
<name>A0A1S3IUT7_LINAN</name>
<comment type="catalytic activity">
    <reaction evidence="11">
        <text>(S)-dihydroorotate + a quinone = orotate + a quinol</text>
        <dbReference type="Rhea" id="RHEA:30187"/>
        <dbReference type="ChEBI" id="CHEBI:24646"/>
        <dbReference type="ChEBI" id="CHEBI:30839"/>
        <dbReference type="ChEBI" id="CHEBI:30864"/>
        <dbReference type="ChEBI" id="CHEBI:132124"/>
        <dbReference type="EC" id="1.3.5.2"/>
    </reaction>
</comment>
<comment type="similarity">
    <text evidence="4">Belongs to the dihydroorotate dehydrogenase family. Type 2 subfamily.</text>
</comment>
<dbReference type="InterPro" id="IPR001295">
    <property type="entry name" value="Dihydroorotate_DH_CS"/>
</dbReference>
<dbReference type="InterPro" id="IPR013785">
    <property type="entry name" value="Aldolase_TIM"/>
</dbReference>
<keyword evidence="9" id="KW-0560">Oxidoreductase</keyword>
<feature type="domain" description="Dihydroorotate dehydrogenase catalytic" evidence="13">
    <location>
        <begin position="11"/>
        <end position="146"/>
    </location>
</feature>